<evidence type="ECO:0000313" key="12">
    <source>
        <dbReference type="EMBL" id="RSH90895.1"/>
    </source>
</evidence>
<dbReference type="InterPro" id="IPR011990">
    <property type="entry name" value="TPR-like_helical_dom_sf"/>
</dbReference>
<keyword evidence="13" id="KW-1185">Reference proteome</keyword>
<dbReference type="GO" id="GO:0008380">
    <property type="term" value="P:RNA splicing"/>
    <property type="evidence" value="ECO:0007669"/>
    <property type="project" value="UniProtKB-KW"/>
</dbReference>
<evidence type="ECO:0000256" key="3">
    <source>
        <dbReference type="ARBA" id="ARBA00022737"/>
    </source>
</evidence>
<keyword evidence="3" id="KW-0677">Repeat</keyword>
<dbReference type="GO" id="GO:0006397">
    <property type="term" value="P:mRNA processing"/>
    <property type="evidence" value="ECO:0007669"/>
    <property type="project" value="UniProtKB-KW"/>
</dbReference>
<evidence type="ECO:0000313" key="13">
    <source>
        <dbReference type="Proteomes" id="UP000279259"/>
    </source>
</evidence>
<reference evidence="12 13" key="1">
    <citation type="submission" date="2018-11" db="EMBL/GenBank/DDBJ databases">
        <title>Genome sequence of Saitozyma podzolica DSM 27192.</title>
        <authorList>
            <person name="Aliyu H."/>
            <person name="Gorte O."/>
            <person name="Ochsenreither K."/>
        </authorList>
    </citation>
    <scope>NUCLEOTIDE SEQUENCE [LARGE SCALE GENOMIC DNA]</scope>
    <source>
        <strain evidence="12 13">DSM 27192</strain>
    </source>
</reference>
<dbReference type="CDD" id="cd00590">
    <property type="entry name" value="RRM_SF"/>
    <property type="match status" value="1"/>
</dbReference>
<dbReference type="InterPro" id="IPR035979">
    <property type="entry name" value="RBD_domain_sf"/>
</dbReference>
<dbReference type="STRING" id="1890683.A0A427YIH7"/>
<feature type="compositionally biased region" description="Basic residues" evidence="10">
    <location>
        <begin position="361"/>
        <end position="370"/>
    </location>
</feature>
<comment type="caution">
    <text evidence="12">The sequence shown here is derived from an EMBL/GenBank/DDBJ whole genome shotgun (WGS) entry which is preliminary data.</text>
</comment>
<dbReference type="OrthoDB" id="360390at2759"/>
<dbReference type="InterPro" id="IPR000504">
    <property type="entry name" value="RRM_dom"/>
</dbReference>
<protein>
    <recommendedName>
        <fullName evidence="8">U4/U6 snRNA-associated-splicing factor PRP24</fullName>
    </recommendedName>
</protein>
<keyword evidence="4 9" id="KW-0694">RNA-binding</keyword>
<dbReference type="PANTHER" id="PTHR24012">
    <property type="entry name" value="RNA BINDING PROTEIN"/>
    <property type="match status" value="1"/>
</dbReference>
<accession>A0A427YIH7</accession>
<dbReference type="InterPro" id="IPR012677">
    <property type="entry name" value="Nucleotide-bd_a/b_plait_sf"/>
</dbReference>
<dbReference type="FunFam" id="3.30.70.330:FF:000365">
    <property type="entry name" value="U4/U6 snRNA-associated-splicing factor PRP24"/>
    <property type="match status" value="1"/>
</dbReference>
<feature type="domain" description="RRM" evidence="11">
    <location>
        <begin position="760"/>
        <end position="837"/>
    </location>
</feature>
<feature type="region of interest" description="Disordered" evidence="10">
    <location>
        <begin position="1018"/>
        <end position="1132"/>
    </location>
</feature>
<keyword evidence="2" id="KW-0507">mRNA processing</keyword>
<feature type="region of interest" description="Disordered" evidence="10">
    <location>
        <begin position="354"/>
        <end position="381"/>
    </location>
</feature>
<feature type="region of interest" description="Disordered" evidence="10">
    <location>
        <begin position="661"/>
        <end position="681"/>
    </location>
</feature>
<dbReference type="Gene3D" id="1.25.40.10">
    <property type="entry name" value="Tetratricopeptide repeat domain"/>
    <property type="match status" value="2"/>
</dbReference>
<dbReference type="Pfam" id="PF00076">
    <property type="entry name" value="RRM_1"/>
    <property type="match status" value="2"/>
</dbReference>
<dbReference type="EMBL" id="RSCD01000009">
    <property type="protein sequence ID" value="RSH90895.1"/>
    <property type="molecule type" value="Genomic_DNA"/>
</dbReference>
<evidence type="ECO:0000256" key="10">
    <source>
        <dbReference type="SAM" id="MobiDB-lite"/>
    </source>
</evidence>
<evidence type="ECO:0000256" key="1">
    <source>
        <dbReference type="ARBA" id="ARBA00004123"/>
    </source>
</evidence>
<evidence type="ECO:0000256" key="8">
    <source>
        <dbReference type="ARBA" id="ARBA00093627"/>
    </source>
</evidence>
<evidence type="ECO:0000256" key="6">
    <source>
        <dbReference type="ARBA" id="ARBA00023242"/>
    </source>
</evidence>
<dbReference type="Gene3D" id="3.30.70.330">
    <property type="match status" value="3"/>
</dbReference>
<dbReference type="AlphaFoldDB" id="A0A427YIH7"/>
<feature type="compositionally biased region" description="Basic residues" evidence="10">
    <location>
        <begin position="1050"/>
        <end position="1062"/>
    </location>
</feature>
<dbReference type="SMART" id="SM00360">
    <property type="entry name" value="RRM"/>
    <property type="match status" value="4"/>
</dbReference>
<gene>
    <name evidence="12" type="primary">PRP24</name>
    <name evidence="12" type="ORF">EHS25_010071</name>
</gene>
<dbReference type="PROSITE" id="PS50102">
    <property type="entry name" value="RRM"/>
    <property type="match status" value="3"/>
</dbReference>
<feature type="domain" description="RRM" evidence="11">
    <location>
        <begin position="849"/>
        <end position="926"/>
    </location>
</feature>
<proteinExistence type="predicted"/>
<evidence type="ECO:0000259" key="11">
    <source>
        <dbReference type="PROSITE" id="PS50102"/>
    </source>
</evidence>
<dbReference type="SUPFAM" id="SSF54928">
    <property type="entry name" value="RNA-binding domain, RBD"/>
    <property type="match status" value="3"/>
</dbReference>
<comment type="function">
    <text evidence="7">Functions as a recycling factor of the spliceosome, a machinery that forms on each precursor-messenger RNA (pre-mRNA) and catalyzes the removal of introns. Chaperones the re-annealing of U4 and U6 snRNAs (small nuclear RNAs) released from previous rounds of splicing, an initial step in reforming the U4/U6-U5 tri-snRNP (small nuclear ribonucleoprotein) that can reassemble into another spliceosome complex; this step involves binding U6 and facilitating the unwinding of the U6 internal stem loop, followed by base-pairing of U6 to U4.</text>
</comment>
<evidence type="ECO:0000256" key="9">
    <source>
        <dbReference type="PROSITE-ProRule" id="PRU00176"/>
    </source>
</evidence>
<feature type="domain" description="RRM" evidence="11">
    <location>
        <begin position="684"/>
        <end position="759"/>
    </location>
</feature>
<evidence type="ECO:0000256" key="2">
    <source>
        <dbReference type="ARBA" id="ARBA00022664"/>
    </source>
</evidence>
<keyword evidence="6" id="KW-0539">Nucleus</keyword>
<dbReference type="GO" id="GO:0005688">
    <property type="term" value="C:U6 snRNP"/>
    <property type="evidence" value="ECO:0007669"/>
    <property type="project" value="UniProtKB-ARBA"/>
</dbReference>
<evidence type="ECO:0000256" key="5">
    <source>
        <dbReference type="ARBA" id="ARBA00023187"/>
    </source>
</evidence>
<feature type="compositionally biased region" description="Low complexity" evidence="10">
    <location>
        <begin position="1029"/>
        <end position="1043"/>
    </location>
</feature>
<evidence type="ECO:0000256" key="7">
    <source>
        <dbReference type="ARBA" id="ARBA00093374"/>
    </source>
</evidence>
<feature type="compositionally biased region" description="Basic and acidic residues" evidence="10">
    <location>
        <begin position="1082"/>
        <end position="1091"/>
    </location>
</feature>
<keyword evidence="5" id="KW-0508">mRNA splicing</keyword>
<sequence length="1132" mass="124866">MDSDQAPGPDPQAVLAAGHVPDDAALESLADVLEQLEATPDNVPSIRRQIALMRELGMADEVQATVLKLASLIMLDEGESTYALALMPDLWLSHLDNLISRSPRPLSLDSFLDIAEQFEQAEQDYLSLAILLRHVEFILLCARASSPSLAATEESAPTAVSADVTELLQGDTARTMLAAVVQRGQPLLAESHLLWQPWLESEMESLSGKEGPEREEHIAYLHDMFLSRMAIPNTEFDSTSSAYSTFCSEYAPHEYESRLVQATETAQLAKNKLLGERRYGKTRQDFEQEIAYGDLATRGPSYLAYIKWEVDQRVKNPKQASSPSDPALVRGVFERAAAFFAHAAAITERTIAARVDTQPRGKGKGKGKGKQRAEERAEEEAALAEEATIRSAVRAYKEAEAGIWARYTSWMEEAQDSSAETHARAVRACPQVGATWARLLKAIELQNGPVEEMSTAFERALALGLLTESGAPVSDIVDLVICRAAYEVRTDQSQGIAHPCLMTVTRGFEAVSTMSKTGDPSLRLEKFSLDWAETRAPDSLDQVLLLVDTPTKARASSYQLVLLRAGIETRRGDLAQTRQLFERAIQRSDLDWPEAVYEAYIQFENVHGDLGSLLQATTHIEKEQEKVTRRREKVAQQQMEQYQMAAAEPAATEFEVAVAAPAEAATEPPADETDQQLKRDREHTTVLVTGIPKGTDSSRIDGVFQDCGHIRETTILSSDEYDTDAALVEFRRAESIPAALARDRRKIDGQEISVSMLWRSTLFITNIPRGTDDPELRKLLSPYGSILQTRWPSRKYAEHRRFCYVTMDSPASAQNALELHGSKTSDGFGLTVLISDPSAKARRSDAGATTLFVGGLTAKTTEQDVRELFAKHGTIRYIKLGFDPVKQISKGFAFVDMSSEAEAQAALQLHGVHLNGRLLKVEISDRNRAKKPAESKPNHLPDAFAEKRGRTVRLLDLPEGTQEGLLQQALEKLVPVRRLEIFAKGRYAVVELASQADVGKLLLRPEPFIFNGAQITITEHGRRPPPPASESTPATTTAAPQTALSFAPRAARKPKAIGKGRHAPAVDKALPPMFVASSAQDGADKSQDDFRAMVAAKNKQREAKLTENREQAGEKRNAQDQENHEVKRQRTE</sequence>
<dbReference type="GO" id="GO:0003723">
    <property type="term" value="F:RNA binding"/>
    <property type="evidence" value="ECO:0007669"/>
    <property type="project" value="UniProtKB-UniRule"/>
</dbReference>
<organism evidence="12 13">
    <name type="scientific">Saitozyma podzolica</name>
    <dbReference type="NCBI Taxonomy" id="1890683"/>
    <lineage>
        <taxon>Eukaryota</taxon>
        <taxon>Fungi</taxon>
        <taxon>Dikarya</taxon>
        <taxon>Basidiomycota</taxon>
        <taxon>Agaricomycotina</taxon>
        <taxon>Tremellomycetes</taxon>
        <taxon>Tremellales</taxon>
        <taxon>Trimorphomycetaceae</taxon>
        <taxon>Saitozyma</taxon>
    </lineage>
</organism>
<evidence type="ECO:0000256" key="4">
    <source>
        <dbReference type="ARBA" id="ARBA00022884"/>
    </source>
</evidence>
<dbReference type="SUPFAM" id="SSF48452">
    <property type="entry name" value="TPR-like"/>
    <property type="match status" value="1"/>
</dbReference>
<name>A0A427YIH7_9TREE</name>
<comment type="subcellular location">
    <subcellularLocation>
        <location evidence="1">Nucleus</location>
    </subcellularLocation>
</comment>
<feature type="compositionally biased region" description="Basic and acidic residues" evidence="10">
    <location>
        <begin position="1099"/>
        <end position="1132"/>
    </location>
</feature>
<dbReference type="Proteomes" id="UP000279259">
    <property type="component" value="Unassembled WGS sequence"/>
</dbReference>